<feature type="transmembrane region" description="Helical" evidence="1">
    <location>
        <begin position="70"/>
        <end position="91"/>
    </location>
</feature>
<dbReference type="InterPro" id="IPR009937">
    <property type="entry name" value="Phage_holin_3_6"/>
</dbReference>
<gene>
    <name evidence="2" type="ORF">GQN54_14065</name>
</gene>
<keyword evidence="1" id="KW-1133">Transmembrane helix</keyword>
<dbReference type="Pfam" id="PF07332">
    <property type="entry name" value="Phage_holin_3_6"/>
    <property type="match status" value="1"/>
</dbReference>
<keyword evidence="1" id="KW-0472">Membrane</keyword>
<dbReference type="EMBL" id="WWNE01000018">
    <property type="protein sequence ID" value="NBG67250.1"/>
    <property type="molecule type" value="Genomic_DNA"/>
</dbReference>
<evidence type="ECO:0000313" key="2">
    <source>
        <dbReference type="EMBL" id="NBG67250.1"/>
    </source>
</evidence>
<keyword evidence="1" id="KW-0812">Transmembrane</keyword>
<keyword evidence="3" id="KW-1185">Reference proteome</keyword>
<dbReference type="AlphaFoldDB" id="A0A6N9NPN5"/>
<proteinExistence type="predicted"/>
<sequence length="113" mass="12634">MDSKIYEIIDDAKLYTSHHVELLKLQLAEKTSIGAAEFASHLIIGVVGILFLLFASVSLGLLFGDLLNNLALGFFLVAAIYLVFFLVFLLAKKTLLKKPLINYTIKKIFEDED</sequence>
<evidence type="ECO:0000313" key="3">
    <source>
        <dbReference type="Proteomes" id="UP000470771"/>
    </source>
</evidence>
<evidence type="ECO:0008006" key="4">
    <source>
        <dbReference type="Google" id="ProtNLM"/>
    </source>
</evidence>
<comment type="caution">
    <text evidence="2">The sequence shown here is derived from an EMBL/GenBank/DDBJ whole genome shotgun (WGS) entry which is preliminary data.</text>
</comment>
<dbReference type="RefSeq" id="WP_160634204.1">
    <property type="nucleotide sequence ID" value="NZ_WWNE01000018.1"/>
</dbReference>
<dbReference type="Proteomes" id="UP000470771">
    <property type="component" value="Unassembled WGS sequence"/>
</dbReference>
<reference evidence="2 3" key="1">
    <citation type="submission" date="2019-12" db="EMBL/GenBank/DDBJ databases">
        <authorList>
            <person name="Zhao J."/>
        </authorList>
    </citation>
    <scope>NUCLEOTIDE SEQUENCE [LARGE SCALE GENOMIC DNA]</scope>
    <source>
        <strain evidence="2 3">S-15</strain>
    </source>
</reference>
<evidence type="ECO:0000256" key="1">
    <source>
        <dbReference type="SAM" id="Phobius"/>
    </source>
</evidence>
<organism evidence="2 3">
    <name type="scientific">Acidiluteibacter ferrifornacis</name>
    <dbReference type="NCBI Taxonomy" id="2692424"/>
    <lineage>
        <taxon>Bacteria</taxon>
        <taxon>Pseudomonadati</taxon>
        <taxon>Bacteroidota</taxon>
        <taxon>Flavobacteriia</taxon>
        <taxon>Flavobacteriales</taxon>
        <taxon>Cryomorphaceae</taxon>
        <taxon>Acidiluteibacter</taxon>
    </lineage>
</organism>
<name>A0A6N9NPN5_9FLAO</name>
<protein>
    <recommendedName>
        <fullName evidence="4">Phage holin family protein</fullName>
    </recommendedName>
</protein>
<accession>A0A6N9NPN5</accession>
<feature type="transmembrane region" description="Helical" evidence="1">
    <location>
        <begin position="42"/>
        <end position="64"/>
    </location>
</feature>